<dbReference type="RefSeq" id="WP_320335808.1">
    <property type="nucleotide sequence ID" value="NZ_JASFAG010000001.1"/>
</dbReference>
<keyword evidence="2" id="KW-1185">Reference proteome</keyword>
<evidence type="ECO:0000313" key="1">
    <source>
        <dbReference type="EMBL" id="MDX9674775.1"/>
    </source>
</evidence>
<protein>
    <submittedName>
        <fullName evidence="1">Uncharacterized protein</fullName>
    </submittedName>
</protein>
<accession>A0ABU5BDQ4</accession>
<reference evidence="1 2" key="1">
    <citation type="submission" date="2023-05" db="EMBL/GenBank/DDBJ databases">
        <title>Siderophore-mediated competition between Bacillus subtilis and Pseudomonas marginalis.</title>
        <authorList>
            <person name="Lyng M."/>
            <person name="Joergensen J.P.B."/>
            <person name="Schostag M.D."/>
            <person name="Jarmusch S.A."/>
            <person name="Aguilar D.K.C."/>
            <person name="Andrade C.N.L."/>
            <person name="Kovacs A.T."/>
        </authorList>
    </citation>
    <scope>NUCLEOTIDE SEQUENCE [LARGE SCALE GENOMIC DNA]</scope>
    <source>
        <strain evidence="1 2">P8_72</strain>
    </source>
</reference>
<dbReference type="EMBL" id="JASFAG010000001">
    <property type="protein sequence ID" value="MDX9674775.1"/>
    <property type="molecule type" value="Genomic_DNA"/>
</dbReference>
<comment type="caution">
    <text evidence="1">The sequence shown here is derived from an EMBL/GenBank/DDBJ whole genome shotgun (WGS) entry which is preliminary data.</text>
</comment>
<gene>
    <name evidence="1" type="ORF">QMK45_02310</name>
</gene>
<sequence length="118" mass="13382">MFRLNDAVRRFQSKNQMRPVLRCVATSVAKLSPDANHGVPQVVASVAAVATPNSDPADIKLLIQQLCNDGVELRHHENTLHIRPRHWHQLDQINGHWKAMLLFLQTNENDVYGKDRSA</sequence>
<dbReference type="Proteomes" id="UP001287024">
    <property type="component" value="Unassembled WGS sequence"/>
</dbReference>
<organism evidence="1 2">
    <name type="scientific">Pseudomonas zeae</name>
    <dbReference type="NCBI Taxonomy" id="2745510"/>
    <lineage>
        <taxon>Bacteria</taxon>
        <taxon>Pseudomonadati</taxon>
        <taxon>Pseudomonadota</taxon>
        <taxon>Gammaproteobacteria</taxon>
        <taxon>Pseudomonadales</taxon>
        <taxon>Pseudomonadaceae</taxon>
        <taxon>Pseudomonas</taxon>
    </lineage>
</organism>
<evidence type="ECO:0000313" key="2">
    <source>
        <dbReference type="Proteomes" id="UP001287024"/>
    </source>
</evidence>
<name>A0ABU5BDQ4_9PSED</name>
<proteinExistence type="predicted"/>